<evidence type="ECO:0000256" key="3">
    <source>
        <dbReference type="ARBA" id="ARBA00001947"/>
    </source>
</evidence>
<keyword evidence="5" id="KW-0479">Metal-binding</keyword>
<evidence type="ECO:0000259" key="14">
    <source>
        <dbReference type="Pfam" id="PF24621"/>
    </source>
</evidence>
<proteinExistence type="predicted"/>
<dbReference type="GO" id="GO:0009073">
    <property type="term" value="P:aromatic amino acid family biosynthetic process"/>
    <property type="evidence" value="ECO:0007669"/>
    <property type="project" value="UniProtKB-KW"/>
</dbReference>
<dbReference type="CDD" id="cd08195">
    <property type="entry name" value="DHQS"/>
    <property type="match status" value="1"/>
</dbReference>
<evidence type="ECO:0000313" key="16">
    <source>
        <dbReference type="Proteomes" id="UP000254854"/>
    </source>
</evidence>
<evidence type="ECO:0000256" key="7">
    <source>
        <dbReference type="ARBA" id="ARBA00022833"/>
    </source>
</evidence>
<evidence type="ECO:0000256" key="12">
    <source>
        <dbReference type="NCBIfam" id="TIGR01357"/>
    </source>
</evidence>
<dbReference type="InterPro" id="IPR030963">
    <property type="entry name" value="DHQ_synth_fam"/>
</dbReference>
<protein>
    <recommendedName>
        <fullName evidence="12">3-dehydroquinate synthase</fullName>
        <ecNumber evidence="12">4.2.3.4</ecNumber>
    </recommendedName>
</protein>
<dbReference type="NCBIfam" id="TIGR01357">
    <property type="entry name" value="aroB"/>
    <property type="match status" value="1"/>
</dbReference>
<organism evidence="15 16">
    <name type="scientific">Streptococcus pneumoniae</name>
    <dbReference type="NCBI Taxonomy" id="1313"/>
    <lineage>
        <taxon>Bacteria</taxon>
        <taxon>Bacillati</taxon>
        <taxon>Bacillota</taxon>
        <taxon>Bacilli</taxon>
        <taxon>Lactobacillales</taxon>
        <taxon>Streptococcaceae</taxon>
        <taxon>Streptococcus</taxon>
    </lineage>
</organism>
<dbReference type="InterPro" id="IPR030960">
    <property type="entry name" value="DHQS/DOIS_N"/>
</dbReference>
<evidence type="ECO:0000313" key="15">
    <source>
        <dbReference type="EMBL" id="SUN91563.1"/>
    </source>
</evidence>
<dbReference type="Proteomes" id="UP000254854">
    <property type="component" value="Unassembled WGS sequence"/>
</dbReference>
<dbReference type="PANTHER" id="PTHR43622">
    <property type="entry name" value="3-DEHYDROQUINATE SYNTHASE"/>
    <property type="match status" value="1"/>
</dbReference>
<comment type="cofactor">
    <cofactor evidence="3">
        <name>Zn(2+)</name>
        <dbReference type="ChEBI" id="CHEBI:29105"/>
    </cofactor>
</comment>
<sequence>MNADYSFSDLEYNVCFGVDIREKIQSFINNSNYSKVVFITDKTVDLLYPKHTFLFNEYCHKYVIESGELSKNIKTYYKIIRFLSSINVDRHSLIVTFGGGVVGDLGGFVASTYMRGIDYIQIPTTLLSMVDASIGSKTAINTEDGKNLIGTFYNPRCVFIDFKFLKTLPDKELRNGLSEIIKSAIIKDRELFDMIVSKNIYEKDVMNNIIIRCIYIKKKVVGNDFKELSERQLLNFGHTIGHAIEKISNFSISHGYAISTGMAMISKAYYRLDYISEETYLQIINILKKYQLPISCEYNKERIYQEVLKDKKNIGDKINLIYPQKIGCAVIDSVSRKKLENIISIACE</sequence>
<keyword evidence="6" id="KW-0547">Nucleotide-binding</keyword>
<keyword evidence="4" id="KW-0028">Amino-acid biosynthesis</keyword>
<feature type="domain" description="3-dehydroquinate synthase C-terminal" evidence="14">
    <location>
        <begin position="176"/>
        <end position="313"/>
    </location>
</feature>
<keyword evidence="7" id="KW-0862">Zinc</keyword>
<accession>A0AAX2LFP1</accession>
<evidence type="ECO:0000256" key="10">
    <source>
        <dbReference type="ARBA" id="ARBA00023239"/>
    </source>
</evidence>
<dbReference type="InterPro" id="IPR056179">
    <property type="entry name" value="DHQS_C"/>
</dbReference>
<dbReference type="PANTHER" id="PTHR43622:SF1">
    <property type="entry name" value="3-DEHYDROQUINATE SYNTHASE"/>
    <property type="match status" value="1"/>
</dbReference>
<dbReference type="Pfam" id="PF01761">
    <property type="entry name" value="DHQ_synthase"/>
    <property type="match status" value="1"/>
</dbReference>
<evidence type="ECO:0000256" key="6">
    <source>
        <dbReference type="ARBA" id="ARBA00022741"/>
    </source>
</evidence>
<comment type="cofactor">
    <cofactor evidence="1">
        <name>NAD(+)</name>
        <dbReference type="ChEBI" id="CHEBI:57540"/>
    </cofactor>
</comment>
<evidence type="ECO:0000256" key="8">
    <source>
        <dbReference type="ARBA" id="ARBA00023027"/>
    </source>
</evidence>
<reference evidence="15 16" key="1">
    <citation type="submission" date="2018-06" db="EMBL/GenBank/DDBJ databases">
        <authorList>
            <consortium name="Pathogen Informatics"/>
            <person name="Doyle S."/>
        </authorList>
    </citation>
    <scope>NUCLEOTIDE SEQUENCE [LARGE SCALE GENOMIC DNA]</scope>
    <source>
        <strain evidence="15 16">NCTC13734</strain>
    </source>
</reference>
<feature type="domain" description="3-dehydroquinate synthase N-terminal" evidence="13">
    <location>
        <begin position="62"/>
        <end position="174"/>
    </location>
</feature>
<dbReference type="SUPFAM" id="SSF56796">
    <property type="entry name" value="Dehydroquinate synthase-like"/>
    <property type="match status" value="1"/>
</dbReference>
<dbReference type="EC" id="4.2.3.4" evidence="12"/>
<dbReference type="PIRSF" id="PIRSF001455">
    <property type="entry name" value="DHQ_synth"/>
    <property type="match status" value="1"/>
</dbReference>
<dbReference type="GO" id="GO:0046872">
    <property type="term" value="F:metal ion binding"/>
    <property type="evidence" value="ECO:0007669"/>
    <property type="project" value="UniProtKB-KW"/>
</dbReference>
<dbReference type="GO" id="GO:0003856">
    <property type="term" value="F:3-dehydroquinate synthase activity"/>
    <property type="evidence" value="ECO:0007669"/>
    <property type="project" value="UniProtKB-UniRule"/>
</dbReference>
<dbReference type="FunFam" id="3.40.50.1970:FF:000007">
    <property type="entry name" value="Pentafunctional AROM polypeptide"/>
    <property type="match status" value="1"/>
</dbReference>
<dbReference type="Gene3D" id="3.40.50.1970">
    <property type="match status" value="1"/>
</dbReference>
<evidence type="ECO:0000256" key="4">
    <source>
        <dbReference type="ARBA" id="ARBA00022605"/>
    </source>
</evidence>
<dbReference type="AlphaFoldDB" id="A0AAX2LFP1"/>
<dbReference type="Gene3D" id="1.20.1090.10">
    <property type="entry name" value="Dehydroquinate synthase-like - alpha domain"/>
    <property type="match status" value="1"/>
</dbReference>
<evidence type="ECO:0000256" key="11">
    <source>
        <dbReference type="ARBA" id="ARBA00023285"/>
    </source>
</evidence>
<evidence type="ECO:0000256" key="9">
    <source>
        <dbReference type="ARBA" id="ARBA00023141"/>
    </source>
</evidence>
<dbReference type="InterPro" id="IPR016037">
    <property type="entry name" value="DHQ_synth_AroB"/>
</dbReference>
<evidence type="ECO:0000259" key="13">
    <source>
        <dbReference type="Pfam" id="PF01761"/>
    </source>
</evidence>
<keyword evidence="9" id="KW-0057">Aromatic amino acid biosynthesis</keyword>
<dbReference type="Pfam" id="PF24621">
    <property type="entry name" value="DHQS_C"/>
    <property type="match status" value="1"/>
</dbReference>
<keyword evidence="8" id="KW-0520">NAD</keyword>
<dbReference type="GO" id="GO:0005737">
    <property type="term" value="C:cytoplasm"/>
    <property type="evidence" value="ECO:0007669"/>
    <property type="project" value="InterPro"/>
</dbReference>
<keyword evidence="11" id="KW-0170">Cobalt</keyword>
<evidence type="ECO:0000256" key="1">
    <source>
        <dbReference type="ARBA" id="ARBA00001911"/>
    </source>
</evidence>
<gene>
    <name evidence="15" type="primary">aroB_2</name>
    <name evidence="15" type="ORF">NCTC13734_02131</name>
</gene>
<dbReference type="GO" id="GO:0000166">
    <property type="term" value="F:nucleotide binding"/>
    <property type="evidence" value="ECO:0007669"/>
    <property type="project" value="UniProtKB-KW"/>
</dbReference>
<comment type="caution">
    <text evidence="15">The sequence shown here is derived from an EMBL/GenBank/DDBJ whole genome shotgun (WGS) entry which is preliminary data.</text>
</comment>
<dbReference type="EMBL" id="UHFW01000006">
    <property type="protein sequence ID" value="SUN91563.1"/>
    <property type="molecule type" value="Genomic_DNA"/>
</dbReference>
<dbReference type="RefSeq" id="WP_062624042.1">
    <property type="nucleotide sequence ID" value="NZ_UHFW01000006.1"/>
</dbReference>
<evidence type="ECO:0000256" key="5">
    <source>
        <dbReference type="ARBA" id="ARBA00022723"/>
    </source>
</evidence>
<dbReference type="GO" id="GO:0008652">
    <property type="term" value="P:amino acid biosynthetic process"/>
    <property type="evidence" value="ECO:0007669"/>
    <property type="project" value="UniProtKB-KW"/>
</dbReference>
<name>A0AAX2LFP1_STREE</name>
<dbReference type="GO" id="GO:0009423">
    <property type="term" value="P:chorismate biosynthetic process"/>
    <property type="evidence" value="ECO:0007669"/>
    <property type="project" value="UniProtKB-UniRule"/>
</dbReference>
<dbReference type="InterPro" id="IPR050071">
    <property type="entry name" value="Dehydroquinate_synthase"/>
</dbReference>
<keyword evidence="10 15" id="KW-0456">Lyase</keyword>
<evidence type="ECO:0000256" key="2">
    <source>
        <dbReference type="ARBA" id="ARBA00001941"/>
    </source>
</evidence>
<comment type="cofactor">
    <cofactor evidence="2">
        <name>Co(2+)</name>
        <dbReference type="ChEBI" id="CHEBI:48828"/>
    </cofactor>
</comment>